<keyword evidence="5" id="KW-1185">Reference proteome</keyword>
<dbReference type="InterPro" id="IPR022385">
    <property type="entry name" value="Rhs_assc_core"/>
</dbReference>
<feature type="domain" description="DUF6443" evidence="2">
    <location>
        <begin position="32"/>
        <end position="149"/>
    </location>
</feature>
<dbReference type="Proteomes" id="UP000251670">
    <property type="component" value="Unassembled WGS sequence"/>
</dbReference>
<feature type="chain" id="PRO_5016980763" evidence="1">
    <location>
        <begin position="20"/>
        <end position="1168"/>
    </location>
</feature>
<proteinExistence type="predicted"/>
<dbReference type="Proteomes" id="UP000199426">
    <property type="component" value="Unassembled WGS sequence"/>
</dbReference>
<evidence type="ECO:0000313" key="4">
    <source>
        <dbReference type="EMBL" id="SQB27946.1"/>
    </source>
</evidence>
<dbReference type="STRING" id="445960.SAMN05421542_2711"/>
<sequence>MKKIIIPIGMLLMSHSVDAQLTQGENYIQSKTYLDYNGATATKTSETVQYFDGLGRPKQVVNVKASPLGRDVATHIEYDQFGRQLKDYLPVPQGGTLNGAIVPNPLSNAAGTPYGSEKIYSEKIVENSPLNRIQQQIQVGNDWSTKPIKFDYAANETGEVIKYTTTTTWENNATKSTIDHGGTYNMGQLYKNTVTDEDGNQTIEFKNGKGQLLLVRKILSTTENADTYYVYNEYGQLAWVIPPLLSKKQTWGWDDQQALAYEYRYDGSNRLVEKKLPGKGWELMVYDKSDRLVLSQDANLSVANKWLITKYDKLGRIAYTGFLTGGDRAGRQNQIKDLVITEDRSSTGFTRNGITVYYTDSAFVGEIPTILSVNYYDTYPGYGFNPSFPSAIQDVETLKETVSAEGKSTKGLPVMSLVKNIEDDNWTKNYSYYDTKGRVIGTYSINHLGGYTKTESKLDFAGAAQTVITKHKRLETDTERTITENFEYDHQNRLLVHKHQVDANSTEILTRNKYNEISQLESKKVGGIAVGSSLQQMDYKYNIRGWLTQINDPSTLNGKLFGYEIKYNNPLNPTKLPGRFNGNIAEVDWRNSSEDVLKRYNYEYDPLNRLKNGFYSEPNSTNPSNGNFDEYLTYDVNGNINTLKRNAIPVSGGTSTLVDNLEYKYTGNRLNQVIESAMNDTGYEGGNNMIDYDANGNMINMKDKGIDTITYNYLNLPNTIAISHPDPIIVGQQSSANIGYLYRADGTKLRKTYSTRPARGNTRTSMTDYLDGFQYSYKEGGGICITCRTEAAFEEQAYGSINKTFPDLGGTPTWKLDFVPTAEGFYSFTENRYIYQYKDHLGNTRVSFAKNSAGVLEVTDTNNYYPFGLNHISGMFSSSNFGGLYSYKYNGKELQESGMYDYGARMYMPDIGRWAVVDPLAETSRRWSAYNYAYNNPIRFIDPDGMENKDIHLLGNLADKALEQLNANSSLAMTKDSNGKLDTAKLSKSDYSKLSATDKVIYDGIKNTNIDSIIYAESNNITPSGGLIPGGSFGGADYDSANGISIGTQYTNPDVLGSAESFIGTQKGAGITHEVVENVLITQESLNTKTDVPIKTVLNPSPIFDKFHDQTRSMMPYDNLVISARTRFDTVGTTRKYYEGFAGKKDANGKIQTQPLYKVYSDDQRLKK</sequence>
<organism evidence="4 6">
    <name type="scientific">Chryseobacterium jejuense</name>
    <dbReference type="NCBI Taxonomy" id="445960"/>
    <lineage>
        <taxon>Bacteria</taxon>
        <taxon>Pseudomonadati</taxon>
        <taxon>Bacteroidota</taxon>
        <taxon>Flavobacteriia</taxon>
        <taxon>Flavobacteriales</taxon>
        <taxon>Weeksellaceae</taxon>
        <taxon>Chryseobacterium group</taxon>
        <taxon>Chryseobacterium</taxon>
    </lineage>
</organism>
<dbReference type="InterPro" id="IPR045619">
    <property type="entry name" value="DUF6443"/>
</dbReference>
<evidence type="ECO:0000259" key="2">
    <source>
        <dbReference type="Pfam" id="PF20041"/>
    </source>
</evidence>
<dbReference type="InterPro" id="IPR050708">
    <property type="entry name" value="T6SS_VgrG/RHS"/>
</dbReference>
<reference evidence="4 6" key="2">
    <citation type="submission" date="2018-06" db="EMBL/GenBank/DDBJ databases">
        <authorList>
            <consortium name="Pathogen Informatics"/>
            <person name="Doyle S."/>
        </authorList>
    </citation>
    <scope>NUCLEOTIDE SEQUENCE [LARGE SCALE GENOMIC DNA]</scope>
    <source>
        <strain evidence="4 6">NCTC13492</strain>
    </source>
</reference>
<feature type="signal peptide" evidence="1">
    <location>
        <begin position="1"/>
        <end position="19"/>
    </location>
</feature>
<accession>A0A2X2VFP5</accession>
<protein>
    <submittedName>
        <fullName evidence="3 4">RHS repeat-associated core domain</fullName>
    </submittedName>
</protein>
<dbReference type="NCBIfam" id="TIGR03696">
    <property type="entry name" value="Rhs_assc_core"/>
    <property type="match status" value="1"/>
</dbReference>
<gene>
    <name evidence="4" type="ORF">NCTC13492_01529</name>
    <name evidence="3" type="ORF">SAMN05421542_2711</name>
</gene>
<evidence type="ECO:0000313" key="3">
    <source>
        <dbReference type="EMBL" id="SDJ11956.1"/>
    </source>
</evidence>
<evidence type="ECO:0000313" key="5">
    <source>
        <dbReference type="Proteomes" id="UP000199426"/>
    </source>
</evidence>
<evidence type="ECO:0000313" key="6">
    <source>
        <dbReference type="Proteomes" id="UP000251670"/>
    </source>
</evidence>
<keyword evidence="1" id="KW-0732">Signal</keyword>
<name>A0A2X2VFP5_CHRJE</name>
<reference evidence="3 5" key="1">
    <citation type="submission" date="2016-10" db="EMBL/GenBank/DDBJ databases">
        <authorList>
            <person name="Varghese N."/>
            <person name="Submissions S."/>
        </authorList>
    </citation>
    <scope>NUCLEOTIDE SEQUENCE [LARGE SCALE GENOMIC DNA]</scope>
    <source>
        <strain evidence="3 5">DSM 19299</strain>
    </source>
</reference>
<dbReference type="OrthoDB" id="2972467at2"/>
<dbReference type="Pfam" id="PF20041">
    <property type="entry name" value="DUF6443"/>
    <property type="match status" value="1"/>
</dbReference>
<dbReference type="PANTHER" id="PTHR32305">
    <property type="match status" value="1"/>
</dbReference>
<dbReference type="PANTHER" id="PTHR32305:SF15">
    <property type="entry name" value="PROTEIN RHSA-RELATED"/>
    <property type="match status" value="1"/>
</dbReference>
<dbReference type="EMBL" id="UAWB01000002">
    <property type="protein sequence ID" value="SQB27946.1"/>
    <property type="molecule type" value="Genomic_DNA"/>
</dbReference>
<dbReference type="EMBL" id="FNEG01000004">
    <property type="protein sequence ID" value="SDJ11956.1"/>
    <property type="molecule type" value="Genomic_DNA"/>
</dbReference>
<evidence type="ECO:0000256" key="1">
    <source>
        <dbReference type="SAM" id="SignalP"/>
    </source>
</evidence>
<dbReference type="RefSeq" id="WP_089736983.1">
    <property type="nucleotide sequence ID" value="NZ_FNEG01000004.1"/>
</dbReference>
<dbReference type="Gene3D" id="2.180.10.10">
    <property type="entry name" value="RHS repeat-associated core"/>
    <property type="match status" value="1"/>
</dbReference>
<dbReference type="AlphaFoldDB" id="A0A2X2VFP5"/>